<reference evidence="1" key="1">
    <citation type="submission" date="2021-07" db="EMBL/GenBank/DDBJ databases">
        <authorList>
            <person name="Branca A.L. A."/>
        </authorList>
    </citation>
    <scope>NUCLEOTIDE SEQUENCE</scope>
</reference>
<gene>
    <name evidence="1" type="ORF">PSALAMII_LOCUS6660</name>
</gene>
<evidence type="ECO:0000313" key="2">
    <source>
        <dbReference type="Proteomes" id="UP001152646"/>
    </source>
</evidence>
<dbReference type="Proteomes" id="UP001152646">
    <property type="component" value="Unassembled WGS sequence"/>
</dbReference>
<protein>
    <submittedName>
        <fullName evidence="1">Uncharacterized protein</fullName>
    </submittedName>
</protein>
<organism evidence="1 2">
    <name type="scientific">Penicillium salamii</name>
    <dbReference type="NCBI Taxonomy" id="1612424"/>
    <lineage>
        <taxon>Eukaryota</taxon>
        <taxon>Fungi</taxon>
        <taxon>Dikarya</taxon>
        <taxon>Ascomycota</taxon>
        <taxon>Pezizomycotina</taxon>
        <taxon>Eurotiomycetes</taxon>
        <taxon>Eurotiomycetidae</taxon>
        <taxon>Eurotiales</taxon>
        <taxon>Aspergillaceae</taxon>
        <taxon>Penicillium</taxon>
    </lineage>
</organism>
<dbReference type="EMBL" id="CAJVPA010000192">
    <property type="protein sequence ID" value="CAG8386914.1"/>
    <property type="molecule type" value="Genomic_DNA"/>
</dbReference>
<comment type="caution">
    <text evidence="1">The sequence shown here is derived from an EMBL/GenBank/DDBJ whole genome shotgun (WGS) entry which is preliminary data.</text>
</comment>
<accession>A0A9W4JB48</accession>
<sequence length="104" mass="11801">MALGTLESVFPPHKYRHLLRPHSIITSTSVVYMASSDSGLTRNELTAIVSIIIFRLNHKPFRKLQCHPATYDGNELILQYSPLWRFGTEALSSAYETVYALAFE</sequence>
<dbReference type="AlphaFoldDB" id="A0A9W4JB48"/>
<name>A0A9W4JB48_9EURO</name>
<dbReference type="OrthoDB" id="4453902at2759"/>
<evidence type="ECO:0000313" key="1">
    <source>
        <dbReference type="EMBL" id="CAG8386914.1"/>
    </source>
</evidence>
<proteinExistence type="predicted"/>